<dbReference type="Gene3D" id="1.10.10.10">
    <property type="entry name" value="Winged helix-like DNA-binding domain superfamily/Winged helix DNA-binding domain"/>
    <property type="match status" value="1"/>
</dbReference>
<sequence length="226" mass="25116">MKEAHEILDTGTLFDWRNRALLVFDRVPVPIAVCRTDGRILLANPAMAAEWGTRPGELPERNVLELFHPRAADEVHRIVDAVRRGHRSRYPVRVSWSAPDGRERYGELTADTVSDTADAPLWLLVLVRVLGEHRPRPSRGPDDTGPLERRILALAAAGATTERIARSVGLTVDGVNYHLTRLSRRWSVPNRTALVARAYVLGVLDPDAWPPEPARDPRPDPPPGAP</sequence>
<keyword evidence="4" id="KW-1185">Reference proteome</keyword>
<evidence type="ECO:0000313" key="4">
    <source>
        <dbReference type="Proteomes" id="UP001431313"/>
    </source>
</evidence>
<dbReference type="Pfam" id="PF00989">
    <property type="entry name" value="PAS"/>
    <property type="match status" value="1"/>
</dbReference>
<dbReference type="RefSeq" id="WP_258788553.1">
    <property type="nucleotide sequence ID" value="NZ_JANUGQ010000013.1"/>
</dbReference>
<dbReference type="InterPro" id="IPR036388">
    <property type="entry name" value="WH-like_DNA-bd_sf"/>
</dbReference>
<dbReference type="InterPro" id="IPR013767">
    <property type="entry name" value="PAS_fold"/>
</dbReference>
<dbReference type="CDD" id="cd00130">
    <property type="entry name" value="PAS"/>
    <property type="match status" value="1"/>
</dbReference>
<dbReference type="SUPFAM" id="SSF55785">
    <property type="entry name" value="PYP-like sensor domain (PAS domain)"/>
    <property type="match status" value="1"/>
</dbReference>
<dbReference type="Proteomes" id="UP001431313">
    <property type="component" value="Unassembled WGS sequence"/>
</dbReference>
<evidence type="ECO:0000313" key="3">
    <source>
        <dbReference type="EMBL" id="MCS0637301.1"/>
    </source>
</evidence>
<accession>A0ABT2CIQ8</accession>
<name>A0ABT2CIQ8_9ACTN</name>
<dbReference type="InterPro" id="IPR035965">
    <property type="entry name" value="PAS-like_dom_sf"/>
</dbReference>
<dbReference type="PROSITE" id="PS50112">
    <property type="entry name" value="PAS"/>
    <property type="match status" value="1"/>
</dbReference>
<comment type="caution">
    <text evidence="3">The sequence shown here is derived from an EMBL/GenBank/DDBJ whole genome shotgun (WGS) entry which is preliminary data.</text>
</comment>
<reference evidence="3" key="1">
    <citation type="submission" date="2022-08" db="EMBL/GenBank/DDBJ databases">
        <authorList>
            <person name="Somphong A."/>
            <person name="Phongsopitanun W."/>
        </authorList>
    </citation>
    <scope>NUCLEOTIDE SEQUENCE</scope>
    <source>
        <strain evidence="3">LP05-1</strain>
    </source>
</reference>
<dbReference type="NCBIfam" id="TIGR00229">
    <property type="entry name" value="sensory_box"/>
    <property type="match status" value="1"/>
</dbReference>
<feature type="region of interest" description="Disordered" evidence="1">
    <location>
        <begin position="206"/>
        <end position="226"/>
    </location>
</feature>
<gene>
    <name evidence="3" type="ORF">NX801_16840</name>
</gene>
<dbReference type="Pfam" id="PF00196">
    <property type="entry name" value="GerE"/>
    <property type="match status" value="1"/>
</dbReference>
<feature type="domain" description="PAS" evidence="2">
    <location>
        <begin position="23"/>
        <end position="86"/>
    </location>
</feature>
<dbReference type="EMBL" id="JANUGQ010000013">
    <property type="protein sequence ID" value="MCS0637301.1"/>
    <property type="molecule type" value="Genomic_DNA"/>
</dbReference>
<organism evidence="3 4">
    <name type="scientific">Streptomyces pyxinae</name>
    <dbReference type="NCBI Taxonomy" id="2970734"/>
    <lineage>
        <taxon>Bacteria</taxon>
        <taxon>Bacillati</taxon>
        <taxon>Actinomycetota</taxon>
        <taxon>Actinomycetes</taxon>
        <taxon>Kitasatosporales</taxon>
        <taxon>Streptomycetaceae</taxon>
        <taxon>Streptomyces</taxon>
    </lineage>
</organism>
<evidence type="ECO:0000256" key="1">
    <source>
        <dbReference type="SAM" id="MobiDB-lite"/>
    </source>
</evidence>
<dbReference type="InterPro" id="IPR016032">
    <property type="entry name" value="Sig_transdc_resp-reg_C-effctor"/>
</dbReference>
<dbReference type="SMART" id="SM00421">
    <property type="entry name" value="HTH_LUXR"/>
    <property type="match status" value="1"/>
</dbReference>
<proteinExistence type="predicted"/>
<dbReference type="Gene3D" id="3.30.450.20">
    <property type="entry name" value="PAS domain"/>
    <property type="match status" value="1"/>
</dbReference>
<dbReference type="SMART" id="SM00091">
    <property type="entry name" value="PAS"/>
    <property type="match status" value="1"/>
</dbReference>
<dbReference type="InterPro" id="IPR000792">
    <property type="entry name" value="Tscrpt_reg_LuxR_C"/>
</dbReference>
<dbReference type="SUPFAM" id="SSF46894">
    <property type="entry name" value="C-terminal effector domain of the bipartite response regulators"/>
    <property type="match status" value="1"/>
</dbReference>
<dbReference type="InterPro" id="IPR000014">
    <property type="entry name" value="PAS"/>
</dbReference>
<evidence type="ECO:0000259" key="2">
    <source>
        <dbReference type="PROSITE" id="PS50112"/>
    </source>
</evidence>
<protein>
    <submittedName>
        <fullName evidence="3">PAS domain-containing protein</fullName>
    </submittedName>
</protein>